<proteinExistence type="predicted"/>
<protein>
    <submittedName>
        <fullName evidence="5">MarR family transcriptional regulator</fullName>
    </submittedName>
</protein>
<keyword evidence="1" id="KW-0805">Transcription regulation</keyword>
<dbReference type="Pfam" id="PF12802">
    <property type="entry name" value="MarR_2"/>
    <property type="match status" value="1"/>
</dbReference>
<dbReference type="Proteomes" id="UP000632138">
    <property type="component" value="Unassembled WGS sequence"/>
</dbReference>
<evidence type="ECO:0000256" key="1">
    <source>
        <dbReference type="ARBA" id="ARBA00023015"/>
    </source>
</evidence>
<feature type="domain" description="HTH marR-type" evidence="4">
    <location>
        <begin position="1"/>
        <end position="132"/>
    </location>
</feature>
<dbReference type="PROSITE" id="PS50995">
    <property type="entry name" value="HTH_MARR_2"/>
    <property type="match status" value="1"/>
</dbReference>
<dbReference type="Gene3D" id="1.10.10.10">
    <property type="entry name" value="Winged helix-like DNA-binding domain superfamily/Winged helix DNA-binding domain"/>
    <property type="match status" value="1"/>
</dbReference>
<dbReference type="PANTHER" id="PTHR39515:SF2">
    <property type="entry name" value="HTH-TYPE TRANSCRIPTIONAL REGULATOR RV0880"/>
    <property type="match status" value="1"/>
</dbReference>
<dbReference type="InterPro" id="IPR036388">
    <property type="entry name" value="WH-like_DNA-bd_sf"/>
</dbReference>
<sequence>MEIAEDLRAAVGDFVRQVRAYETMPPGQAGALGHLVREGPLSIADLARRERVKHQSMTRTVGLLESQGLVTLAPAEHDRRQMVVAVTGAGAARLGEQRQVRAGRIAEAMATLGAEERELVARIPAIIRKLTP</sequence>
<dbReference type="PANTHER" id="PTHR39515">
    <property type="entry name" value="CONSERVED PROTEIN"/>
    <property type="match status" value="1"/>
</dbReference>
<keyword evidence="6" id="KW-1185">Reference proteome</keyword>
<name>A0ABS2AEF4_9ACTN</name>
<keyword evidence="3" id="KW-0804">Transcription</keyword>
<evidence type="ECO:0000259" key="4">
    <source>
        <dbReference type="PROSITE" id="PS50995"/>
    </source>
</evidence>
<organism evidence="5 6">
    <name type="scientific">Paractinoplanes ovalisporus</name>
    <dbReference type="NCBI Taxonomy" id="2810368"/>
    <lineage>
        <taxon>Bacteria</taxon>
        <taxon>Bacillati</taxon>
        <taxon>Actinomycetota</taxon>
        <taxon>Actinomycetes</taxon>
        <taxon>Micromonosporales</taxon>
        <taxon>Micromonosporaceae</taxon>
        <taxon>Paractinoplanes</taxon>
    </lineage>
</organism>
<gene>
    <name evidence="5" type="ORF">JIG36_21800</name>
</gene>
<dbReference type="SUPFAM" id="SSF46785">
    <property type="entry name" value="Winged helix' DNA-binding domain"/>
    <property type="match status" value="1"/>
</dbReference>
<dbReference type="PROSITE" id="PS01117">
    <property type="entry name" value="HTH_MARR_1"/>
    <property type="match status" value="1"/>
</dbReference>
<dbReference type="InterPro" id="IPR000835">
    <property type="entry name" value="HTH_MarR-typ"/>
</dbReference>
<evidence type="ECO:0000313" key="5">
    <source>
        <dbReference type="EMBL" id="MBM2618196.1"/>
    </source>
</evidence>
<reference evidence="5 6" key="1">
    <citation type="submission" date="2021-01" db="EMBL/GenBank/DDBJ databases">
        <title>Actinoplanes sp. nov. LDG1-06 isolated from lichen.</title>
        <authorList>
            <person name="Saeng-In P."/>
            <person name="Phongsopitanun W."/>
            <person name="Kanchanasin P."/>
            <person name="Yuki M."/>
            <person name="Kudo T."/>
            <person name="Ohkuma M."/>
            <person name="Tanasupawat S."/>
        </authorList>
    </citation>
    <scope>NUCLEOTIDE SEQUENCE [LARGE SCALE GENOMIC DNA]</scope>
    <source>
        <strain evidence="5 6">LDG1-06</strain>
    </source>
</reference>
<keyword evidence="2" id="KW-0238">DNA-binding</keyword>
<evidence type="ECO:0000313" key="6">
    <source>
        <dbReference type="Proteomes" id="UP000632138"/>
    </source>
</evidence>
<dbReference type="InterPro" id="IPR036390">
    <property type="entry name" value="WH_DNA-bd_sf"/>
</dbReference>
<evidence type="ECO:0000256" key="3">
    <source>
        <dbReference type="ARBA" id="ARBA00023163"/>
    </source>
</evidence>
<dbReference type="InterPro" id="IPR052526">
    <property type="entry name" value="HTH-type_Bedaq_tolerance"/>
</dbReference>
<dbReference type="EMBL" id="JAENHP010000006">
    <property type="protein sequence ID" value="MBM2618196.1"/>
    <property type="molecule type" value="Genomic_DNA"/>
</dbReference>
<comment type="caution">
    <text evidence="5">The sequence shown here is derived from an EMBL/GenBank/DDBJ whole genome shotgun (WGS) entry which is preliminary data.</text>
</comment>
<dbReference type="InterPro" id="IPR023187">
    <property type="entry name" value="Tscrpt_reg_MarR-type_CS"/>
</dbReference>
<accession>A0ABS2AEF4</accession>
<dbReference type="SMART" id="SM00347">
    <property type="entry name" value="HTH_MARR"/>
    <property type="match status" value="1"/>
</dbReference>
<evidence type="ECO:0000256" key="2">
    <source>
        <dbReference type="ARBA" id="ARBA00023125"/>
    </source>
</evidence>